<reference evidence="13 14" key="1">
    <citation type="submission" date="2024-11" db="EMBL/GenBank/DDBJ databases">
        <title>Adaptive evolution of stress response genes in parasites aligns with host niche diversity.</title>
        <authorList>
            <person name="Hahn C."/>
            <person name="Resl P."/>
        </authorList>
    </citation>
    <scope>NUCLEOTIDE SEQUENCE [LARGE SCALE GENOMIC DNA]</scope>
    <source>
        <strain evidence="13">EGGRZ-B1_66</strain>
        <tissue evidence="13">Body</tissue>
    </source>
</reference>
<evidence type="ECO:0000256" key="9">
    <source>
        <dbReference type="ARBA" id="ARBA00022759"/>
    </source>
</evidence>
<dbReference type="AlphaFoldDB" id="A0ABD2QGH9"/>
<evidence type="ECO:0000256" key="1">
    <source>
        <dbReference type="ARBA" id="ARBA00000077"/>
    </source>
</evidence>
<dbReference type="InterPro" id="IPR017067">
    <property type="entry name" value="RNase_H1_euk"/>
</dbReference>
<dbReference type="InterPro" id="IPR009027">
    <property type="entry name" value="Ribosomal_bL9/RNase_H1_N"/>
</dbReference>
<dbReference type="InterPro" id="IPR011320">
    <property type="entry name" value="RNase_H1_N"/>
</dbReference>
<evidence type="ECO:0000256" key="2">
    <source>
        <dbReference type="ARBA" id="ARBA00001946"/>
    </source>
</evidence>
<dbReference type="PANTHER" id="PTHR10642">
    <property type="entry name" value="RIBONUCLEASE H1"/>
    <property type="match status" value="1"/>
</dbReference>
<dbReference type="Pfam" id="PF01693">
    <property type="entry name" value="Cauli_VI"/>
    <property type="match status" value="1"/>
</dbReference>
<evidence type="ECO:0000256" key="10">
    <source>
        <dbReference type="ARBA" id="ARBA00022801"/>
    </source>
</evidence>
<evidence type="ECO:0000256" key="7">
    <source>
        <dbReference type="ARBA" id="ARBA00022722"/>
    </source>
</evidence>
<sequence length="216" mass="24331">MPYYAVRNGRVPGVYNSWSECHQNVSGFPRAIYKKFHTHSEALTFCKGPTEHPTASAKIHESRVDENTVDWTVVYTDGSCKGPQSNRRAGIGIFWGDNHPWNLSKKVVGKQTNIKAEMDACSEAIEHALSKEVPKLIIRTDSEFTMKVVEQWLPKWQRNGFRLANGQEVKNSDAVRRLAKAANNPRIKIKFEHVRGHKGIYGNTQADQLANLAADS</sequence>
<dbReference type="Gene3D" id="3.30.420.10">
    <property type="entry name" value="Ribonuclease H-like superfamily/Ribonuclease H"/>
    <property type="match status" value="1"/>
</dbReference>
<dbReference type="Gene3D" id="3.40.970.10">
    <property type="entry name" value="Ribonuclease H1, N-terminal domain"/>
    <property type="match status" value="1"/>
</dbReference>
<keyword evidence="14" id="KW-1185">Reference proteome</keyword>
<dbReference type="EC" id="3.1.26.4" evidence="5"/>
<evidence type="ECO:0000256" key="3">
    <source>
        <dbReference type="ARBA" id="ARBA00004065"/>
    </source>
</evidence>
<protein>
    <recommendedName>
        <fullName evidence="6">Ribonuclease H</fullName>
        <ecNumber evidence="5">3.1.26.4</ecNumber>
    </recommendedName>
</protein>
<dbReference type="InterPro" id="IPR012337">
    <property type="entry name" value="RNaseH-like_sf"/>
</dbReference>
<dbReference type="InterPro" id="IPR050092">
    <property type="entry name" value="RNase_H"/>
</dbReference>
<comment type="function">
    <text evidence="3">Endonuclease that specifically degrades the RNA of RNA-DNA hybrids.</text>
</comment>
<evidence type="ECO:0000313" key="13">
    <source>
        <dbReference type="EMBL" id="KAL3318432.1"/>
    </source>
</evidence>
<keyword evidence="7" id="KW-0540">Nuclease</keyword>
<keyword evidence="10" id="KW-0378">Hydrolase</keyword>
<dbReference type="SUPFAM" id="SSF53098">
    <property type="entry name" value="Ribonuclease H-like"/>
    <property type="match status" value="1"/>
</dbReference>
<dbReference type="GO" id="GO:0046872">
    <property type="term" value="F:metal ion binding"/>
    <property type="evidence" value="ECO:0007669"/>
    <property type="project" value="UniProtKB-KW"/>
</dbReference>
<comment type="similarity">
    <text evidence="4">Belongs to the RNase H family.</text>
</comment>
<dbReference type="GO" id="GO:0004523">
    <property type="term" value="F:RNA-DNA hybrid ribonuclease activity"/>
    <property type="evidence" value="ECO:0007669"/>
    <property type="project" value="UniProtKB-EC"/>
</dbReference>
<keyword evidence="8" id="KW-0479">Metal-binding</keyword>
<keyword evidence="9" id="KW-0255">Endonuclease</keyword>
<comment type="caution">
    <text evidence="13">The sequence shown here is derived from an EMBL/GenBank/DDBJ whole genome shotgun (WGS) entry which is preliminary data.</text>
</comment>
<evidence type="ECO:0000256" key="8">
    <source>
        <dbReference type="ARBA" id="ARBA00022723"/>
    </source>
</evidence>
<dbReference type="CDD" id="cd09280">
    <property type="entry name" value="RNase_HI_eukaryote_like"/>
    <property type="match status" value="1"/>
</dbReference>
<name>A0ABD2QGH9_9PLAT</name>
<dbReference type="EMBL" id="JBJKFK010000244">
    <property type="protein sequence ID" value="KAL3318432.1"/>
    <property type="molecule type" value="Genomic_DNA"/>
</dbReference>
<dbReference type="InterPro" id="IPR037056">
    <property type="entry name" value="RNase_H1_N_sf"/>
</dbReference>
<gene>
    <name evidence="13" type="primary">RNASEH1</name>
    <name evidence="13" type="ORF">Ciccas_002903</name>
</gene>
<evidence type="ECO:0000256" key="4">
    <source>
        <dbReference type="ARBA" id="ARBA00005300"/>
    </source>
</evidence>
<dbReference type="FunFam" id="3.40.970.10:FF:000002">
    <property type="entry name" value="Ribonuclease H"/>
    <property type="match status" value="1"/>
</dbReference>
<evidence type="ECO:0000256" key="11">
    <source>
        <dbReference type="ARBA" id="ARBA00022842"/>
    </source>
</evidence>
<dbReference type="Pfam" id="PF00075">
    <property type="entry name" value="RNase_H"/>
    <property type="match status" value="1"/>
</dbReference>
<feature type="domain" description="RNase H type-1" evidence="12">
    <location>
        <begin position="68"/>
        <end position="215"/>
    </location>
</feature>
<comment type="cofactor">
    <cofactor evidence="2">
        <name>Mg(2+)</name>
        <dbReference type="ChEBI" id="CHEBI:18420"/>
    </cofactor>
</comment>
<dbReference type="PANTHER" id="PTHR10642:SF26">
    <property type="entry name" value="RIBONUCLEASE H1"/>
    <property type="match status" value="1"/>
</dbReference>
<dbReference type="SUPFAM" id="SSF55658">
    <property type="entry name" value="L9 N-domain-like"/>
    <property type="match status" value="1"/>
</dbReference>
<comment type="catalytic activity">
    <reaction evidence="1">
        <text>Endonucleolytic cleavage to 5'-phosphomonoester.</text>
        <dbReference type="EC" id="3.1.26.4"/>
    </reaction>
</comment>
<evidence type="ECO:0000313" key="14">
    <source>
        <dbReference type="Proteomes" id="UP001626550"/>
    </source>
</evidence>
<evidence type="ECO:0000259" key="12">
    <source>
        <dbReference type="PROSITE" id="PS50879"/>
    </source>
</evidence>
<organism evidence="13 14">
    <name type="scientific">Cichlidogyrus casuarinus</name>
    <dbReference type="NCBI Taxonomy" id="1844966"/>
    <lineage>
        <taxon>Eukaryota</taxon>
        <taxon>Metazoa</taxon>
        <taxon>Spiralia</taxon>
        <taxon>Lophotrochozoa</taxon>
        <taxon>Platyhelminthes</taxon>
        <taxon>Monogenea</taxon>
        <taxon>Monopisthocotylea</taxon>
        <taxon>Dactylogyridea</taxon>
        <taxon>Ancyrocephalidae</taxon>
        <taxon>Cichlidogyrus</taxon>
    </lineage>
</organism>
<dbReference type="Proteomes" id="UP001626550">
    <property type="component" value="Unassembled WGS sequence"/>
</dbReference>
<keyword evidence="11" id="KW-0460">Magnesium</keyword>
<dbReference type="PROSITE" id="PS50879">
    <property type="entry name" value="RNASE_H_1"/>
    <property type="match status" value="1"/>
</dbReference>
<accession>A0ABD2QGH9</accession>
<dbReference type="PIRSF" id="PIRSF036852">
    <property type="entry name" value="Ribonuclease_H1_euk"/>
    <property type="match status" value="1"/>
</dbReference>
<proteinExistence type="inferred from homology"/>
<evidence type="ECO:0000256" key="5">
    <source>
        <dbReference type="ARBA" id="ARBA00012180"/>
    </source>
</evidence>
<dbReference type="InterPro" id="IPR002156">
    <property type="entry name" value="RNaseH_domain"/>
</dbReference>
<evidence type="ECO:0000256" key="6">
    <source>
        <dbReference type="ARBA" id="ARBA00017721"/>
    </source>
</evidence>
<dbReference type="InterPro" id="IPR036397">
    <property type="entry name" value="RNaseH_sf"/>
</dbReference>